<evidence type="ECO:0000313" key="1">
    <source>
        <dbReference type="EMBL" id="ALN81579.1"/>
    </source>
</evidence>
<dbReference type="KEGG" id="lab:LA76x_3455"/>
<proteinExistence type="predicted"/>
<accession>A0A0S2FDE4</accession>
<gene>
    <name evidence="1" type="ORF">LA76x_3455</name>
</gene>
<dbReference type="AlphaFoldDB" id="A0A0S2FDE4"/>
<organism evidence="1 2">
    <name type="scientific">Lysobacter antibioticus</name>
    <dbReference type="NCBI Taxonomy" id="84531"/>
    <lineage>
        <taxon>Bacteria</taxon>
        <taxon>Pseudomonadati</taxon>
        <taxon>Pseudomonadota</taxon>
        <taxon>Gammaproteobacteria</taxon>
        <taxon>Lysobacterales</taxon>
        <taxon>Lysobacteraceae</taxon>
        <taxon>Lysobacter</taxon>
    </lineage>
</organism>
<dbReference type="Proteomes" id="UP000060787">
    <property type="component" value="Chromosome"/>
</dbReference>
<sequence>MRSSCTAFATSPAYSPLLEQRRRRAITLPRGKTYFSAHITHAEDIDTNTRKCDIYFSGRMKSEKRIFP</sequence>
<evidence type="ECO:0000313" key="2">
    <source>
        <dbReference type="Proteomes" id="UP000060787"/>
    </source>
</evidence>
<dbReference type="EMBL" id="CP011129">
    <property type="protein sequence ID" value="ALN81579.1"/>
    <property type="molecule type" value="Genomic_DNA"/>
</dbReference>
<name>A0A0S2FDE4_LYSAN</name>
<dbReference type="PATRIC" id="fig|84531.8.peg.3472"/>
<keyword evidence="2" id="KW-1185">Reference proteome</keyword>
<protein>
    <submittedName>
        <fullName evidence="1">Uncharacterized protein</fullName>
    </submittedName>
</protein>
<reference evidence="1 2" key="1">
    <citation type="journal article" date="2015" name="BMC Genomics">
        <title>Comparative genomics and metabolic profiling of the genus Lysobacter.</title>
        <authorList>
            <person name="de Bruijn I."/>
            <person name="Cheng X."/>
            <person name="de Jager V."/>
            <person name="Exposito R.G."/>
            <person name="Watrous J."/>
            <person name="Patel N."/>
            <person name="Postma J."/>
            <person name="Dorrestein P.C."/>
            <person name="Kobayashi D."/>
            <person name="Raaijmakers J.M."/>
        </authorList>
    </citation>
    <scope>NUCLEOTIDE SEQUENCE [LARGE SCALE GENOMIC DNA]</scope>
    <source>
        <strain evidence="1 2">76</strain>
    </source>
</reference>